<evidence type="ECO:0000313" key="2">
    <source>
        <dbReference type="Proteomes" id="UP000326396"/>
    </source>
</evidence>
<organism evidence="1 2">
    <name type="scientific">Mikania micrantha</name>
    <name type="common">bitter vine</name>
    <dbReference type="NCBI Taxonomy" id="192012"/>
    <lineage>
        <taxon>Eukaryota</taxon>
        <taxon>Viridiplantae</taxon>
        <taxon>Streptophyta</taxon>
        <taxon>Embryophyta</taxon>
        <taxon>Tracheophyta</taxon>
        <taxon>Spermatophyta</taxon>
        <taxon>Magnoliopsida</taxon>
        <taxon>eudicotyledons</taxon>
        <taxon>Gunneridae</taxon>
        <taxon>Pentapetalae</taxon>
        <taxon>asterids</taxon>
        <taxon>campanulids</taxon>
        <taxon>Asterales</taxon>
        <taxon>Asteraceae</taxon>
        <taxon>Asteroideae</taxon>
        <taxon>Heliantheae alliance</taxon>
        <taxon>Eupatorieae</taxon>
        <taxon>Mikania</taxon>
    </lineage>
</organism>
<dbReference type="EMBL" id="SZYD01000004">
    <property type="protein sequence ID" value="KAD6454209.1"/>
    <property type="molecule type" value="Genomic_DNA"/>
</dbReference>
<protein>
    <submittedName>
        <fullName evidence="1">Uncharacterized protein</fullName>
    </submittedName>
</protein>
<accession>A0A5N6PHL4</accession>
<keyword evidence="2" id="KW-1185">Reference proteome</keyword>
<reference evidence="1 2" key="1">
    <citation type="submission" date="2019-05" db="EMBL/GenBank/DDBJ databases">
        <title>Mikania micrantha, genome provides insights into the molecular mechanism of rapid growth.</title>
        <authorList>
            <person name="Liu B."/>
        </authorList>
    </citation>
    <scope>NUCLEOTIDE SEQUENCE [LARGE SCALE GENOMIC DNA]</scope>
    <source>
        <strain evidence="1">NLD-2019</strain>
        <tissue evidence="1">Leaf</tissue>
    </source>
</reference>
<proteinExistence type="predicted"/>
<sequence length="123" mass="13173">MVAVDGVVLGRLEYVIRGGGREEDVGWLDMKPTVRVGRGRGFRVGKGRVGEDILHKLDMSGGVNFVCEGVDKMVSTLGRGVPNKDTRGRAGLEFMFVIGAKPRVGKAAKAAKLCVVWEGAEES</sequence>
<name>A0A5N6PHL4_9ASTR</name>
<evidence type="ECO:0000313" key="1">
    <source>
        <dbReference type="EMBL" id="KAD6454209.1"/>
    </source>
</evidence>
<comment type="caution">
    <text evidence="1">The sequence shown here is derived from an EMBL/GenBank/DDBJ whole genome shotgun (WGS) entry which is preliminary data.</text>
</comment>
<gene>
    <name evidence="1" type="ORF">E3N88_08915</name>
</gene>
<dbReference type="AlphaFoldDB" id="A0A5N6PHL4"/>
<dbReference type="Proteomes" id="UP000326396">
    <property type="component" value="Linkage Group LG12"/>
</dbReference>